<dbReference type="RefSeq" id="WP_036365809.1">
    <property type="nucleotide sequence ID" value="NZ_AOMT01000025.1"/>
</dbReference>
<proteinExistence type="predicted"/>
<evidence type="ECO:0000256" key="1">
    <source>
        <dbReference type="SAM" id="SignalP"/>
    </source>
</evidence>
<dbReference type="AlphaFoldDB" id="A0A066UKX9"/>
<feature type="chain" id="PRO_5001631089" evidence="1">
    <location>
        <begin position="23"/>
        <end position="123"/>
    </location>
</feature>
<comment type="caution">
    <text evidence="2">The sequence shown here is derived from an EMBL/GenBank/DDBJ whole genome shotgun (WGS) entry which is preliminary data.</text>
</comment>
<name>A0A066UKX9_9GAMM</name>
<dbReference type="GeneID" id="301974799"/>
<accession>A0A066UKX9</accession>
<sequence>MRLMTKFIAATAGLTLASMAFAADPIVGNWQMSESGQPKAVVKITESGGKFSGVVISGQTEKAKQYVGKTVILNAENLGSGKYKGKAKDPRWGIIPAVNADITLNGNKLTLKTLKGSQVLTRK</sequence>
<dbReference type="eggNOG" id="COG4731">
    <property type="taxonomic scope" value="Bacteria"/>
</dbReference>
<reference evidence="2 3" key="1">
    <citation type="journal article" date="2014" name="Genome Announc.">
        <title>Draft Genome Sequence of Moraxella bovoculi Strain 237T (ATCC BAA-1259T) Isolated from a Calf with Infectious Bovine Keratoconjunctivitis.</title>
        <authorList>
            <person name="Calcutt M.J."/>
            <person name="Foecking M.F."/>
            <person name="Martin N.T."/>
            <person name="Mhlanga-Mutangadura T."/>
            <person name="Reilly T.J."/>
        </authorList>
    </citation>
    <scope>NUCLEOTIDE SEQUENCE [LARGE SCALE GENOMIC DNA]</scope>
    <source>
        <strain evidence="2 3">237</strain>
    </source>
</reference>
<evidence type="ECO:0000313" key="2">
    <source>
        <dbReference type="EMBL" id="KDN24873.1"/>
    </source>
</evidence>
<keyword evidence="1" id="KW-0732">Signal</keyword>
<dbReference type="OrthoDB" id="9814399at2"/>
<evidence type="ECO:0000313" key="3">
    <source>
        <dbReference type="Proteomes" id="UP000035860"/>
    </source>
</evidence>
<dbReference type="Proteomes" id="UP000035860">
    <property type="component" value="Unassembled WGS sequence"/>
</dbReference>
<protein>
    <submittedName>
        <fullName evidence="2">Uncharacterized protein</fullName>
    </submittedName>
</protein>
<feature type="signal peptide" evidence="1">
    <location>
        <begin position="1"/>
        <end position="22"/>
    </location>
</feature>
<dbReference type="EMBL" id="AOMT01000025">
    <property type="protein sequence ID" value="KDN24873.1"/>
    <property type="molecule type" value="Genomic_DNA"/>
</dbReference>
<keyword evidence="3" id="KW-1185">Reference proteome</keyword>
<organism evidence="2 3">
    <name type="scientific">Moraxella bovoculi 237</name>
    <dbReference type="NCBI Taxonomy" id="743974"/>
    <lineage>
        <taxon>Bacteria</taxon>
        <taxon>Pseudomonadati</taxon>
        <taxon>Pseudomonadota</taxon>
        <taxon>Gammaproteobacteria</taxon>
        <taxon>Moraxellales</taxon>
        <taxon>Moraxellaceae</taxon>
        <taxon>Moraxella</taxon>
    </lineage>
</organism>
<gene>
    <name evidence="2" type="ORF">MBO_06476</name>
</gene>